<evidence type="ECO:0000313" key="1">
    <source>
        <dbReference type="EMBL" id="MFD1332355.1"/>
    </source>
</evidence>
<dbReference type="Proteomes" id="UP001597171">
    <property type="component" value="Unassembled WGS sequence"/>
</dbReference>
<proteinExistence type="predicted"/>
<name>A0ABW3Z8F9_9HYPH</name>
<keyword evidence="2" id="KW-1185">Reference proteome</keyword>
<keyword evidence="1" id="KW-0560">Oxidoreductase</keyword>
<keyword evidence="1" id="KW-0503">Monooxygenase</keyword>
<organism evidence="1 2">
    <name type="scientific">Methylopila musalis</name>
    <dbReference type="NCBI Taxonomy" id="1134781"/>
    <lineage>
        <taxon>Bacteria</taxon>
        <taxon>Pseudomonadati</taxon>
        <taxon>Pseudomonadota</taxon>
        <taxon>Alphaproteobacteria</taxon>
        <taxon>Hyphomicrobiales</taxon>
        <taxon>Methylopilaceae</taxon>
        <taxon>Methylopila</taxon>
    </lineage>
</organism>
<dbReference type="RefSeq" id="WP_378775573.1">
    <property type="nucleotide sequence ID" value="NZ_JBHTMX010000080.1"/>
</dbReference>
<evidence type="ECO:0000313" key="2">
    <source>
        <dbReference type="Proteomes" id="UP001597171"/>
    </source>
</evidence>
<accession>A0ABW3Z8F9</accession>
<dbReference type="InterPro" id="IPR025444">
    <property type="entry name" value="Monooxy_af470"/>
</dbReference>
<dbReference type="EMBL" id="JBHTMX010000080">
    <property type="protein sequence ID" value="MFD1332355.1"/>
    <property type="molecule type" value="Genomic_DNA"/>
</dbReference>
<dbReference type="Pfam" id="PF13826">
    <property type="entry name" value="Monooxy_af470-like"/>
    <property type="match status" value="1"/>
</dbReference>
<protein>
    <submittedName>
        <fullName evidence="1">Monooxygenase family protein</fullName>
    </submittedName>
</protein>
<reference evidence="2" key="1">
    <citation type="journal article" date="2019" name="Int. J. Syst. Evol. Microbiol.">
        <title>The Global Catalogue of Microorganisms (GCM) 10K type strain sequencing project: providing services to taxonomists for standard genome sequencing and annotation.</title>
        <authorList>
            <consortium name="The Broad Institute Genomics Platform"/>
            <consortium name="The Broad Institute Genome Sequencing Center for Infectious Disease"/>
            <person name="Wu L."/>
            <person name="Ma J."/>
        </authorList>
    </citation>
    <scope>NUCLEOTIDE SEQUENCE [LARGE SCALE GENOMIC DNA]</scope>
    <source>
        <strain evidence="2">CCUG 61696</strain>
    </source>
</reference>
<sequence length="156" mass="17593">MQRSPSREAPDLSAFPDLVVVLLGFRLRGLRGVPAVWSIGRGLRAIERDPPDGLLASGMFLFGWNHIGIRHYWRDLDSLERFTRASPHDGWWRDFLRDRRGCGFWHEAYRARGGMEGVYIDMPERSGFAAFAPLRPAEGPFMTTRQRLAAPGAGPG</sequence>
<gene>
    <name evidence="1" type="ORF">ACFQ4O_10130</name>
</gene>
<dbReference type="GO" id="GO:0004497">
    <property type="term" value="F:monooxygenase activity"/>
    <property type="evidence" value="ECO:0007669"/>
    <property type="project" value="UniProtKB-KW"/>
</dbReference>
<comment type="caution">
    <text evidence="1">The sequence shown here is derived from an EMBL/GenBank/DDBJ whole genome shotgun (WGS) entry which is preliminary data.</text>
</comment>